<comment type="caution">
    <text evidence="2">The sequence shown here is derived from an EMBL/GenBank/DDBJ whole genome shotgun (WGS) entry which is preliminary data.</text>
</comment>
<proteinExistence type="predicted"/>
<feature type="region of interest" description="Disordered" evidence="1">
    <location>
        <begin position="179"/>
        <end position="204"/>
    </location>
</feature>
<reference evidence="2" key="1">
    <citation type="journal article" date="2022" name="DNA Res.">
        <title>Genome analysis of five recently described species of the CUG-Ser clade uncovers Candida theae as a new hybrid lineage with pathogenic potential in the Candida parapsilosis species complex.</title>
        <authorList>
            <person name="Mixao V."/>
            <person name="Del Olmo V."/>
            <person name="Hegedusova E."/>
            <person name="Saus E."/>
            <person name="Pryszcz L."/>
            <person name="Cillingova A."/>
            <person name="Nosek J."/>
            <person name="Gabaldon T."/>
        </authorList>
    </citation>
    <scope>NUCLEOTIDE SEQUENCE</scope>
    <source>
        <strain evidence="2">CBS 10844</strain>
    </source>
</reference>
<name>A0AAI9SUY0_9ASCO</name>
<dbReference type="PANTHER" id="PTHR34693:SF1">
    <property type="entry name" value="PROTEIN PAR32"/>
    <property type="match status" value="1"/>
</dbReference>
<keyword evidence="3" id="KW-1185">Reference proteome</keyword>
<organism evidence="2 3">
    <name type="scientific">Candida oxycetoniae</name>
    <dbReference type="NCBI Taxonomy" id="497107"/>
    <lineage>
        <taxon>Eukaryota</taxon>
        <taxon>Fungi</taxon>
        <taxon>Dikarya</taxon>
        <taxon>Ascomycota</taxon>
        <taxon>Saccharomycotina</taxon>
        <taxon>Pichiomycetes</taxon>
        <taxon>Debaryomycetaceae</taxon>
        <taxon>Candida/Lodderomyces clade</taxon>
        <taxon>Candida</taxon>
    </lineage>
</organism>
<dbReference type="Proteomes" id="UP001202479">
    <property type="component" value="Unassembled WGS sequence"/>
</dbReference>
<protein>
    <recommendedName>
        <fullName evidence="4">Protein PAR32</fullName>
    </recommendedName>
</protein>
<feature type="compositionally biased region" description="Polar residues" evidence="1">
    <location>
        <begin position="44"/>
        <end position="57"/>
    </location>
</feature>
<feature type="compositionally biased region" description="Polar residues" evidence="1">
    <location>
        <begin position="21"/>
        <end position="32"/>
    </location>
</feature>
<feature type="region of interest" description="Disordered" evidence="1">
    <location>
        <begin position="1"/>
        <end position="113"/>
    </location>
</feature>
<dbReference type="InterPro" id="IPR053203">
    <property type="entry name" value="Cisplatin_resist-associated"/>
</dbReference>
<dbReference type="EMBL" id="JAHUZD010000128">
    <property type="protein sequence ID" value="KAI3403289.2"/>
    <property type="molecule type" value="Genomic_DNA"/>
</dbReference>
<dbReference type="AlphaFoldDB" id="A0AAI9SUY0"/>
<dbReference type="GeneID" id="73381492"/>
<dbReference type="Pfam" id="PF12223">
    <property type="entry name" value="DUF3602"/>
    <property type="match status" value="3"/>
</dbReference>
<evidence type="ECO:0008006" key="4">
    <source>
        <dbReference type="Google" id="ProtNLM"/>
    </source>
</evidence>
<dbReference type="RefSeq" id="XP_049179036.1">
    <property type="nucleotide sequence ID" value="XM_049325256.1"/>
</dbReference>
<evidence type="ECO:0000313" key="2">
    <source>
        <dbReference type="EMBL" id="KAI3403289.2"/>
    </source>
</evidence>
<feature type="compositionally biased region" description="Polar residues" evidence="1">
    <location>
        <begin position="87"/>
        <end position="100"/>
    </location>
</feature>
<sequence>MTFSTGRGGAGNIHHHHQKTSENNVLSPQLSVHKSPVPLEPGNGNDSSLKKTTSNNGKKIYYSTGRGGAGNIRSTDSEQLSPKLIPQGSNTPHLTTSKISTGRGGFGNMVENTDPQLTRKLQDVDGEELNERSPELQAMNSNRSFSVGRGGFGNVISKSKSRVSQGSASDSDQAVNLYTVSSRGDKHHKKKSSGILTRIKEMFS</sequence>
<feature type="compositionally biased region" description="Gly residues" evidence="1">
    <location>
        <begin position="1"/>
        <end position="11"/>
    </location>
</feature>
<evidence type="ECO:0000256" key="1">
    <source>
        <dbReference type="SAM" id="MobiDB-lite"/>
    </source>
</evidence>
<dbReference type="PANTHER" id="PTHR34693">
    <property type="entry name" value="PROTEIN PAR32"/>
    <property type="match status" value="1"/>
</dbReference>
<dbReference type="InterPro" id="IPR022024">
    <property type="entry name" value="DUF3602"/>
</dbReference>
<evidence type="ECO:0000313" key="3">
    <source>
        <dbReference type="Proteomes" id="UP001202479"/>
    </source>
</evidence>
<accession>A0AAI9SUY0</accession>
<gene>
    <name evidence="2" type="ORF">KGF56_003877</name>
</gene>